<dbReference type="PANTHER" id="PTHR11814">
    <property type="entry name" value="SULFATE TRANSPORTER"/>
    <property type="match status" value="1"/>
</dbReference>
<feature type="transmembrane region" description="Helical" evidence="6">
    <location>
        <begin position="98"/>
        <end position="114"/>
    </location>
</feature>
<keyword evidence="4 6" id="KW-0472">Membrane</keyword>
<protein>
    <submittedName>
        <fullName evidence="8">Anion exchange transporter</fullName>
    </submittedName>
</protein>
<keyword evidence="2 6" id="KW-0812">Transmembrane</keyword>
<keyword evidence="9" id="KW-1185">Reference proteome</keyword>
<gene>
    <name evidence="8" type="ORF">A3Q56_03988</name>
</gene>
<feature type="transmembrane region" description="Helical" evidence="6">
    <location>
        <begin position="120"/>
        <end position="137"/>
    </location>
</feature>
<evidence type="ECO:0000259" key="7">
    <source>
        <dbReference type="Pfam" id="PF00916"/>
    </source>
</evidence>
<accession>A0A177B2A3</accession>
<feature type="transmembrane region" description="Helical" evidence="6">
    <location>
        <begin position="149"/>
        <end position="168"/>
    </location>
</feature>
<dbReference type="OrthoDB" id="288203at2759"/>
<feature type="transmembrane region" description="Helical" evidence="6">
    <location>
        <begin position="376"/>
        <end position="396"/>
    </location>
</feature>
<dbReference type="InterPro" id="IPR018045">
    <property type="entry name" value="S04_transporter_CS"/>
</dbReference>
<dbReference type="InterPro" id="IPR036513">
    <property type="entry name" value="STAS_dom_sf"/>
</dbReference>
<evidence type="ECO:0000256" key="1">
    <source>
        <dbReference type="ARBA" id="ARBA00004141"/>
    </source>
</evidence>
<feature type="transmembrane region" description="Helical" evidence="6">
    <location>
        <begin position="403"/>
        <end position="424"/>
    </location>
</feature>
<evidence type="ECO:0000313" key="9">
    <source>
        <dbReference type="Proteomes" id="UP000078046"/>
    </source>
</evidence>
<comment type="subcellular location">
    <subcellularLocation>
        <location evidence="1">Membrane</location>
        <topology evidence="1">Multi-pass membrane protein</topology>
    </subcellularLocation>
</comment>
<dbReference type="Proteomes" id="UP000078046">
    <property type="component" value="Unassembled WGS sequence"/>
</dbReference>
<dbReference type="InterPro" id="IPR011547">
    <property type="entry name" value="SLC26A/SulP_dom"/>
</dbReference>
<dbReference type="PROSITE" id="PS01130">
    <property type="entry name" value="SLC26A"/>
    <property type="match status" value="1"/>
</dbReference>
<feature type="compositionally biased region" description="Acidic residues" evidence="5">
    <location>
        <begin position="744"/>
        <end position="755"/>
    </location>
</feature>
<feature type="transmembrane region" description="Helical" evidence="6">
    <location>
        <begin position="436"/>
        <end position="461"/>
    </location>
</feature>
<feature type="transmembrane region" description="Helical" evidence="6">
    <location>
        <begin position="295"/>
        <end position="316"/>
    </location>
</feature>
<name>A0A177B2A3_9BILA</name>
<feature type="compositionally biased region" description="Low complexity" evidence="5">
    <location>
        <begin position="722"/>
        <end position="733"/>
    </location>
</feature>
<dbReference type="GO" id="GO:0008271">
    <property type="term" value="F:secondary active sulfate transmembrane transporter activity"/>
    <property type="evidence" value="ECO:0007669"/>
    <property type="project" value="InterPro"/>
</dbReference>
<keyword evidence="3 6" id="KW-1133">Transmembrane helix</keyword>
<feature type="transmembrane region" description="Helical" evidence="6">
    <location>
        <begin position="222"/>
        <end position="241"/>
    </location>
</feature>
<feature type="transmembrane region" description="Helical" evidence="6">
    <location>
        <begin position="71"/>
        <end position="91"/>
    </location>
</feature>
<feature type="transmembrane region" description="Helical" evidence="6">
    <location>
        <begin position="336"/>
        <end position="356"/>
    </location>
</feature>
<dbReference type="InterPro" id="IPR001902">
    <property type="entry name" value="SLC26A/SulP_fam"/>
</dbReference>
<evidence type="ECO:0000256" key="2">
    <source>
        <dbReference type="ARBA" id="ARBA00022692"/>
    </source>
</evidence>
<dbReference type="GO" id="GO:0016020">
    <property type="term" value="C:membrane"/>
    <property type="evidence" value="ECO:0007669"/>
    <property type="project" value="UniProtKB-SubCell"/>
</dbReference>
<evidence type="ECO:0000256" key="4">
    <source>
        <dbReference type="ARBA" id="ARBA00023136"/>
    </source>
</evidence>
<reference evidence="8 9" key="1">
    <citation type="submission" date="2016-04" db="EMBL/GenBank/DDBJ databases">
        <title>The genome of Intoshia linei affirms orthonectids as highly simplified spiralians.</title>
        <authorList>
            <person name="Mikhailov K.V."/>
            <person name="Slusarev G.S."/>
            <person name="Nikitin M.A."/>
            <person name="Logacheva M.D."/>
            <person name="Penin A."/>
            <person name="Aleoshin V."/>
            <person name="Panchin Y.V."/>
        </authorList>
    </citation>
    <scope>NUCLEOTIDE SEQUENCE [LARGE SCALE GENOMIC DNA]</scope>
    <source>
        <strain evidence="8">Intl2013</strain>
        <tissue evidence="8">Whole animal</tissue>
    </source>
</reference>
<evidence type="ECO:0000256" key="5">
    <source>
        <dbReference type="SAM" id="MobiDB-lite"/>
    </source>
</evidence>
<evidence type="ECO:0000313" key="8">
    <source>
        <dbReference type="EMBL" id="OAF68260.1"/>
    </source>
</evidence>
<dbReference type="EMBL" id="LWCA01000480">
    <property type="protein sequence ID" value="OAF68260.1"/>
    <property type="molecule type" value="Genomic_DNA"/>
</dbReference>
<proteinExistence type="predicted"/>
<dbReference type="AlphaFoldDB" id="A0A177B2A3"/>
<feature type="transmembrane region" description="Helical" evidence="6">
    <location>
        <begin position="174"/>
        <end position="197"/>
    </location>
</feature>
<feature type="domain" description="SLC26A/SulP transporter" evidence="7">
    <location>
        <begin position="67"/>
        <end position="435"/>
    </location>
</feature>
<organism evidence="8 9">
    <name type="scientific">Intoshia linei</name>
    <dbReference type="NCBI Taxonomy" id="1819745"/>
    <lineage>
        <taxon>Eukaryota</taxon>
        <taxon>Metazoa</taxon>
        <taxon>Spiralia</taxon>
        <taxon>Lophotrochozoa</taxon>
        <taxon>Mesozoa</taxon>
        <taxon>Orthonectida</taxon>
        <taxon>Rhopaluridae</taxon>
        <taxon>Intoshia</taxon>
    </lineage>
</organism>
<evidence type="ECO:0000256" key="6">
    <source>
        <dbReference type="SAM" id="Phobius"/>
    </source>
</evidence>
<evidence type="ECO:0000256" key="3">
    <source>
        <dbReference type="ARBA" id="ARBA00022989"/>
    </source>
</evidence>
<dbReference type="Gene3D" id="3.30.750.24">
    <property type="entry name" value="STAS domain"/>
    <property type="match status" value="1"/>
</dbReference>
<sequence>MKIKNSKHYSTHTIDLENSIDSKSQPQVLTKVKLLFLSIIRQFITFEFWSNRFPIVIWIKSYSLHNLKLDLIAGVTVGLTVIPQAFAYSMLAGLSAKFGLYSAYICVFLYAIMGTSRDCALGPTAINALLINIFLTTHPDTHHSMAATMSFFVGLVQILMAIVQFGFITKFVSYPIINGFTVAASIIIGMSQAKNLLGIKNISKRLIFMIPDIIYKIKDTNLYDFALGISCIILLLIFRYIKNRHIINNPPKAFPNYKKRFYKFVWFICTEPHLPNFTIPDFTVEVDGVQRNVQYILSSFGLGLYIIPFITTLETIAIGKTFARKHGYKINPNQEILTMGVANLIGSFYKAFPIAGSISRSAVLSATHGQTPMSNVYTGVIVILALEYLTPLCYYIPNSALSAVVIVAVIDMFCFRVILNIVKVSPIDAIPWMSTFLFSIFFGIEYGLVIGILLALIILLYPYAFPKMQIVENIRQYIQIGIDDYVLDQIELVILYRPFMYPCADSFKDYMCYEVGNKTVKNKQTLPQVTEEENLLDKNEEKVDVTVKMCKNNKYINRVKKCINSLKFNNEKELNDKRVSYIICCMHRVPRTDYTFVEELREISEFYEEKEIVLYVISKKRSVINVLSKSNLQNLLLFRTIEDAIVDVKFKIDAKISKKFSSEYDENFFKSKCQSTSMHLNKRGNGFFYVENGTEKHRHQSEGKINRDHIGLKTINDAFNRSLSTHSPSSKTKSISETKSSIEIESDDEIDEAKDDYDHKYL</sequence>
<dbReference type="Pfam" id="PF00916">
    <property type="entry name" value="Sulfate_transp"/>
    <property type="match status" value="1"/>
</dbReference>
<feature type="region of interest" description="Disordered" evidence="5">
    <location>
        <begin position="721"/>
        <end position="762"/>
    </location>
</feature>
<comment type="caution">
    <text evidence="8">The sequence shown here is derived from an EMBL/GenBank/DDBJ whole genome shotgun (WGS) entry which is preliminary data.</text>
</comment>